<gene>
    <name evidence="2" type="ORF">CryarDRAFT_3167</name>
</gene>
<dbReference type="HOGENOM" id="CLU_962134_0_0_11"/>
<sequence>MTVAERPGPRSGYAAARGLLADSFAQQLGLGEGACCEGVHTGAGFGSVTGDGGFVSVGPGSALRSVFEGTGLILGPGRASVGSRGVVRAEAEVVALGAREFVKTGLDLPALGLPLGFVSPDRGVGDRFWLGSLGVLFALVDCPGDSDGGGNESPPISGAGVASGVPTDTSPLPHPLIMTANRAAIPHITQRLMPPRLSSPPGPTTARAPQWHAILPTPAAPATALFGCRSRAERSESPHDPVAAVRVQYGRTGEFRVVSGAAANYNKAFGSRARRHERMLLSGERGGLR</sequence>
<feature type="region of interest" description="Disordered" evidence="1">
    <location>
        <begin position="146"/>
        <end position="168"/>
    </location>
</feature>
<dbReference type="EMBL" id="JFBT01000001">
    <property type="protein sequence ID" value="EXG82035.1"/>
    <property type="molecule type" value="Genomic_DNA"/>
</dbReference>
<proteinExistence type="predicted"/>
<organism evidence="2 3">
    <name type="scientific">Cryptosporangium arvum DSM 44712</name>
    <dbReference type="NCBI Taxonomy" id="927661"/>
    <lineage>
        <taxon>Bacteria</taxon>
        <taxon>Bacillati</taxon>
        <taxon>Actinomycetota</taxon>
        <taxon>Actinomycetes</taxon>
        <taxon>Cryptosporangiales</taxon>
        <taxon>Cryptosporangiaceae</taxon>
        <taxon>Cryptosporangium</taxon>
    </lineage>
</organism>
<dbReference type="AlphaFoldDB" id="A0A010YPB8"/>
<evidence type="ECO:0000313" key="3">
    <source>
        <dbReference type="Proteomes" id="UP000021053"/>
    </source>
</evidence>
<accession>A0A010YPB8</accession>
<protein>
    <submittedName>
        <fullName evidence="2">Uncharacterized protein</fullName>
    </submittedName>
</protein>
<evidence type="ECO:0000256" key="1">
    <source>
        <dbReference type="SAM" id="MobiDB-lite"/>
    </source>
</evidence>
<evidence type="ECO:0000313" key="2">
    <source>
        <dbReference type="EMBL" id="EXG82035.1"/>
    </source>
</evidence>
<keyword evidence="3" id="KW-1185">Reference proteome</keyword>
<comment type="caution">
    <text evidence="2">The sequence shown here is derived from an EMBL/GenBank/DDBJ whole genome shotgun (WGS) entry which is preliminary data.</text>
</comment>
<name>A0A010YPB8_9ACTN</name>
<reference evidence="2 3" key="1">
    <citation type="submission" date="2013-07" db="EMBL/GenBank/DDBJ databases">
        <authorList>
            <consortium name="DOE Joint Genome Institute"/>
            <person name="Eisen J."/>
            <person name="Huntemann M."/>
            <person name="Han J."/>
            <person name="Chen A."/>
            <person name="Kyrpides N."/>
            <person name="Mavromatis K."/>
            <person name="Markowitz V."/>
            <person name="Palaniappan K."/>
            <person name="Ivanova N."/>
            <person name="Schaumberg A."/>
            <person name="Pati A."/>
            <person name="Liolios K."/>
            <person name="Nordberg H.P."/>
            <person name="Cantor M.N."/>
            <person name="Hua S.X."/>
            <person name="Woyke T."/>
        </authorList>
    </citation>
    <scope>NUCLEOTIDE SEQUENCE [LARGE SCALE GENOMIC DNA]</scope>
    <source>
        <strain evidence="2 3">DSM 44712</strain>
    </source>
</reference>
<dbReference type="Proteomes" id="UP000021053">
    <property type="component" value="Unassembled WGS sequence"/>
</dbReference>